<dbReference type="InterPro" id="IPR035992">
    <property type="entry name" value="Ricin_B-like_lectins"/>
</dbReference>
<evidence type="ECO:0000256" key="2">
    <source>
        <dbReference type="SAM" id="SignalP"/>
    </source>
</evidence>
<dbReference type="Gene3D" id="2.80.10.50">
    <property type="match status" value="1"/>
</dbReference>
<feature type="signal peptide" evidence="2">
    <location>
        <begin position="1"/>
        <end position="32"/>
    </location>
</feature>
<dbReference type="OrthoDB" id="4191039at2"/>
<dbReference type="Proteomes" id="UP000268727">
    <property type="component" value="Unassembled WGS sequence"/>
</dbReference>
<sequence length="176" mass="19019">MMILRRAAKRMAVVAAAIGVVAGSTVAPPASATTVVPDGVYGIAFQGDEDSLLTHLSTGEGLPTVLLPAFGQPGYQEWEVVRDSRTTQIIRNLHSGLYLGLGGGVPRQHRPVVATPYPYSWTIRAGSAPDRVLITSAVGDDRLRLDRAPTWTYPPRVDIQLPRDDGGQEWQLTPHE</sequence>
<reference evidence="3 4" key="1">
    <citation type="submission" date="2018-11" db="EMBL/GenBank/DDBJ databases">
        <title>Sequencing the genomes of 1000 actinobacteria strains.</title>
        <authorList>
            <person name="Klenk H.-P."/>
        </authorList>
    </citation>
    <scope>NUCLEOTIDE SEQUENCE [LARGE SCALE GENOMIC DNA]</scope>
    <source>
        <strain evidence="3 4">DSM 44231</strain>
    </source>
</reference>
<evidence type="ECO:0000256" key="1">
    <source>
        <dbReference type="SAM" id="MobiDB-lite"/>
    </source>
</evidence>
<evidence type="ECO:0000313" key="3">
    <source>
        <dbReference type="EMBL" id="ROP36108.1"/>
    </source>
</evidence>
<protein>
    <recommendedName>
        <fullName evidence="5">Ricin-type beta-trefoil lectin protein</fullName>
    </recommendedName>
</protein>
<evidence type="ECO:0000313" key="4">
    <source>
        <dbReference type="Proteomes" id="UP000268727"/>
    </source>
</evidence>
<comment type="caution">
    <text evidence="3">The sequence shown here is derived from an EMBL/GenBank/DDBJ whole genome shotgun (WGS) entry which is preliminary data.</text>
</comment>
<gene>
    <name evidence="3" type="ORF">EDD40_1370</name>
</gene>
<keyword evidence="2" id="KW-0732">Signal</keyword>
<dbReference type="AlphaFoldDB" id="A0A3N1H0U8"/>
<feature type="region of interest" description="Disordered" evidence="1">
    <location>
        <begin position="156"/>
        <end position="176"/>
    </location>
</feature>
<keyword evidence="4" id="KW-1185">Reference proteome</keyword>
<accession>A0A3N1H0U8</accession>
<dbReference type="EMBL" id="RJKM01000001">
    <property type="protein sequence ID" value="ROP36108.1"/>
    <property type="molecule type" value="Genomic_DNA"/>
</dbReference>
<dbReference type="RefSeq" id="WP_148088709.1">
    <property type="nucleotide sequence ID" value="NZ_RJKM01000001.1"/>
</dbReference>
<organism evidence="3 4">
    <name type="scientific">Saccharothrix texasensis</name>
    <dbReference type="NCBI Taxonomy" id="103734"/>
    <lineage>
        <taxon>Bacteria</taxon>
        <taxon>Bacillati</taxon>
        <taxon>Actinomycetota</taxon>
        <taxon>Actinomycetes</taxon>
        <taxon>Pseudonocardiales</taxon>
        <taxon>Pseudonocardiaceae</taxon>
        <taxon>Saccharothrix</taxon>
    </lineage>
</organism>
<name>A0A3N1H0U8_9PSEU</name>
<feature type="chain" id="PRO_5018287103" description="Ricin-type beta-trefoil lectin protein" evidence="2">
    <location>
        <begin position="33"/>
        <end position="176"/>
    </location>
</feature>
<dbReference type="SUPFAM" id="SSF50370">
    <property type="entry name" value="Ricin B-like lectins"/>
    <property type="match status" value="1"/>
</dbReference>
<evidence type="ECO:0008006" key="5">
    <source>
        <dbReference type="Google" id="ProtNLM"/>
    </source>
</evidence>
<proteinExistence type="predicted"/>